<evidence type="ECO:0000313" key="4">
    <source>
        <dbReference type="Proteomes" id="UP000241107"/>
    </source>
</evidence>
<dbReference type="InterPro" id="IPR013749">
    <property type="entry name" value="PM/HMP-P_kinase-1"/>
</dbReference>
<dbReference type="GO" id="GO:0005829">
    <property type="term" value="C:cytosol"/>
    <property type="evidence" value="ECO:0007669"/>
    <property type="project" value="TreeGrafter"/>
</dbReference>
<dbReference type="EMBL" id="PYFQ01000006">
    <property type="protein sequence ID" value="PSK38243.1"/>
    <property type="molecule type" value="Genomic_DNA"/>
</dbReference>
<dbReference type="Proteomes" id="UP000241107">
    <property type="component" value="Unassembled WGS sequence"/>
</dbReference>
<dbReference type="SUPFAM" id="SSF48613">
    <property type="entry name" value="Heme oxygenase-like"/>
    <property type="match status" value="1"/>
</dbReference>
<dbReference type="OrthoDB" id="10028886at2759"/>
<dbReference type="InterPro" id="IPR004305">
    <property type="entry name" value="Thiaminase-2/PQQC"/>
</dbReference>
<dbReference type="SUPFAM" id="SSF53613">
    <property type="entry name" value="Ribokinase-like"/>
    <property type="match status" value="1"/>
</dbReference>
<organism evidence="3 4">
    <name type="scientific">Candidozyma pseudohaemuli</name>
    <dbReference type="NCBI Taxonomy" id="418784"/>
    <lineage>
        <taxon>Eukaryota</taxon>
        <taxon>Fungi</taxon>
        <taxon>Dikarya</taxon>
        <taxon>Ascomycota</taxon>
        <taxon>Saccharomycotina</taxon>
        <taxon>Pichiomycetes</taxon>
        <taxon>Metschnikowiaceae</taxon>
        <taxon>Candidozyma</taxon>
    </lineage>
</organism>
<reference evidence="3 4" key="1">
    <citation type="submission" date="2018-03" db="EMBL/GenBank/DDBJ databases">
        <title>Candida pseudohaemulonii genome assembly and annotation.</title>
        <authorList>
            <person name="Munoz J.F."/>
            <person name="Gade L.G."/>
            <person name="Chow N.A."/>
            <person name="Litvintseva A.P."/>
            <person name="Loparev V.N."/>
            <person name="Cuomo C.A."/>
        </authorList>
    </citation>
    <scope>NUCLEOTIDE SEQUENCE [LARGE SCALE GENOMIC DNA]</scope>
    <source>
        <strain evidence="3 4">B12108</strain>
    </source>
</reference>
<dbReference type="GO" id="GO:0008902">
    <property type="term" value="F:hydroxymethylpyrimidine kinase activity"/>
    <property type="evidence" value="ECO:0007669"/>
    <property type="project" value="TreeGrafter"/>
</dbReference>
<accession>A0A2P7YQJ2</accession>
<comment type="caution">
    <text evidence="3">The sequence shown here is derived from an EMBL/GenBank/DDBJ whole genome shotgun (WGS) entry which is preliminary data.</text>
</comment>
<protein>
    <submittedName>
        <fullName evidence="3">Phosphomethylpyrimidine kinase</fullName>
    </submittedName>
</protein>
<dbReference type="Pfam" id="PF03070">
    <property type="entry name" value="TENA_THI-4"/>
    <property type="match status" value="1"/>
</dbReference>
<dbReference type="GeneID" id="36566191"/>
<dbReference type="Pfam" id="PF08543">
    <property type="entry name" value="Phos_pyr_kin"/>
    <property type="match status" value="1"/>
</dbReference>
<dbReference type="Gene3D" id="3.40.1190.20">
    <property type="match status" value="1"/>
</dbReference>
<dbReference type="GO" id="GO:0009228">
    <property type="term" value="P:thiamine biosynthetic process"/>
    <property type="evidence" value="ECO:0007669"/>
    <property type="project" value="InterPro"/>
</dbReference>
<feature type="domain" description="Thiaminase-2/PQQC" evidence="1">
    <location>
        <begin position="343"/>
        <end position="565"/>
    </location>
</feature>
<dbReference type="PANTHER" id="PTHR20858">
    <property type="entry name" value="PHOSPHOMETHYLPYRIMIDINE KINASE"/>
    <property type="match status" value="1"/>
</dbReference>
<dbReference type="InterPro" id="IPR029056">
    <property type="entry name" value="Ribokinase-like"/>
</dbReference>
<sequence>MPSTSYVDLVSPKVTSKSLPAVLTIAGLDSSGGAGIEADIKTINAHGVYGLTCIAALTAQNTSGVEAVEQTSIEHLRKILKKNFEDFIEGYPGDHPLKVVKTGMLTEAAATVLSENVDYLNKNDVKIVMDPVMVSTSGVTLTDNKTVQLCFDKIFPSTYLCTPNYVETVQLYQAKKGKAPELKTLADLEKIIVELQQILECQNVLIKGGHIPWTKDGQLSEDKAGDDLVIADVLYESQADKITIFRSPYIVLNNTHGTGCTLASSLSSNIAKGLTLLQAVPLSVNFIHSGMLSLSLKLGHGHGPLDHTNIANSSVQSVIKGSDTIAKDLKDNHGGALGYFKNHKVVKDNWKRYTEHPFVELVATNKLPFDKFLFYLKQDFYYLVNYAQIHGLAALVAPTYEQIHAQAEVIDNIMKEIERHKAKLLKKYNVDFDNADLDSELQPAKPCIEYCDYLLKAGKTQDFLGIKVALAPCLHGYAEAGVFGQGVRSKHDGSLGVLSSEDESEVYGSWLDDYTSDWYTEAHELGKKVLDDTIAGTGVSEQRLDELVEIFNDVTLLEISFWDEIVNSL</sequence>
<dbReference type="AlphaFoldDB" id="A0A2P7YQJ2"/>
<dbReference type="CDD" id="cd19367">
    <property type="entry name" value="TenA_C_ScTHI20-like"/>
    <property type="match status" value="1"/>
</dbReference>
<keyword evidence="3" id="KW-0808">Transferase</keyword>
<dbReference type="GO" id="GO:0008972">
    <property type="term" value="F:phosphomethylpyrimidine kinase activity"/>
    <property type="evidence" value="ECO:0007669"/>
    <property type="project" value="InterPro"/>
</dbReference>
<dbReference type="VEuPathDB" id="FungiDB:C7M61_002802"/>
<keyword evidence="3" id="KW-0418">Kinase</keyword>
<proteinExistence type="predicted"/>
<dbReference type="Gene3D" id="1.20.910.10">
    <property type="entry name" value="Heme oxygenase-like"/>
    <property type="match status" value="1"/>
</dbReference>
<dbReference type="InterPro" id="IPR004399">
    <property type="entry name" value="HMP/HMP-P_kinase_dom"/>
</dbReference>
<feature type="domain" description="Pyridoxamine kinase/Phosphomethylpyrimidine kinase" evidence="2">
    <location>
        <begin position="29"/>
        <end position="306"/>
    </location>
</feature>
<dbReference type="RefSeq" id="XP_024713568.1">
    <property type="nucleotide sequence ID" value="XM_024858162.1"/>
</dbReference>
<evidence type="ECO:0000313" key="3">
    <source>
        <dbReference type="EMBL" id="PSK38243.1"/>
    </source>
</evidence>
<keyword evidence="4" id="KW-1185">Reference proteome</keyword>
<evidence type="ECO:0000259" key="2">
    <source>
        <dbReference type="Pfam" id="PF08543"/>
    </source>
</evidence>
<gene>
    <name evidence="3" type="ORF">C7M61_002802</name>
</gene>
<dbReference type="STRING" id="418784.A0A2P7YQJ2"/>
<dbReference type="CDD" id="cd01169">
    <property type="entry name" value="HMPP_kinase"/>
    <property type="match status" value="1"/>
</dbReference>
<evidence type="ECO:0000259" key="1">
    <source>
        <dbReference type="Pfam" id="PF03070"/>
    </source>
</evidence>
<dbReference type="PANTHER" id="PTHR20858:SF17">
    <property type="entry name" value="HYDROXYMETHYLPYRIMIDINE_PHOSPHOMETHYLPYRIMIDINE KINASE THI20-RELATED"/>
    <property type="match status" value="1"/>
</dbReference>
<dbReference type="InterPro" id="IPR016084">
    <property type="entry name" value="Haem_Oase-like_multi-hlx"/>
</dbReference>
<name>A0A2P7YQJ2_9ASCO</name>